<gene>
    <name evidence="2" type="ORF">ACFO4R_06090</name>
</gene>
<reference evidence="3" key="1">
    <citation type="journal article" date="2019" name="Int. J. Syst. Evol. Microbiol.">
        <title>The Global Catalogue of Microorganisms (GCM) 10K type strain sequencing project: providing services to taxonomists for standard genome sequencing and annotation.</title>
        <authorList>
            <consortium name="The Broad Institute Genomics Platform"/>
            <consortium name="The Broad Institute Genome Sequencing Center for Infectious Disease"/>
            <person name="Wu L."/>
            <person name="Ma J."/>
        </authorList>
    </citation>
    <scope>NUCLEOTIDE SEQUENCE [LARGE SCALE GENOMIC DNA]</scope>
    <source>
        <strain evidence="3">CCUG 46385</strain>
    </source>
</reference>
<dbReference type="Proteomes" id="UP001595916">
    <property type="component" value="Unassembled WGS sequence"/>
</dbReference>
<evidence type="ECO:0008006" key="4">
    <source>
        <dbReference type="Google" id="ProtNLM"/>
    </source>
</evidence>
<feature type="chain" id="PRO_5046438762" description="DUF4468 domain-containing protein" evidence="1">
    <location>
        <begin position="24"/>
        <end position="290"/>
    </location>
</feature>
<keyword evidence="3" id="KW-1185">Reference proteome</keyword>
<evidence type="ECO:0000256" key="1">
    <source>
        <dbReference type="SAM" id="SignalP"/>
    </source>
</evidence>
<sequence length="290" mass="32955">MKKLCSFVLAACLIIGTTTTSLAIKNLDQNGEPYPIDPKEVEEVYIDSFPSEFSRVIENGKKEWYNNGFIHGNIGGTKVTMDMKPDNVKTEKRVPLSYPANLSFRVPKNAKVSAGYTGMESPIYRVRVDEKQYVLDMTYIPRESLVITNESGFINMDIISGIYDSIKQGLESEVDFGGKEAILGTILYERATSSDKDCLIGTTSNGGLIAIEITPKTKRKLKKDWMNRFITGLEIFDVKQPINFYQSKKSNYTNPMKLKMHEEYKEQEKRYLKDNYDNFGRTSGWYDGVG</sequence>
<protein>
    <recommendedName>
        <fullName evidence="4">DUF4468 domain-containing protein</fullName>
    </recommendedName>
</protein>
<evidence type="ECO:0000313" key="2">
    <source>
        <dbReference type="EMBL" id="MFC4804650.1"/>
    </source>
</evidence>
<keyword evidence="1" id="KW-0732">Signal</keyword>
<accession>A0ABV9QJX5</accession>
<feature type="signal peptide" evidence="1">
    <location>
        <begin position="1"/>
        <end position="23"/>
    </location>
</feature>
<comment type="caution">
    <text evidence="2">The sequence shown here is derived from an EMBL/GenBank/DDBJ whole genome shotgun (WGS) entry which is preliminary data.</text>
</comment>
<dbReference type="EMBL" id="JBHSHL010000022">
    <property type="protein sequence ID" value="MFC4804650.1"/>
    <property type="molecule type" value="Genomic_DNA"/>
</dbReference>
<name>A0ABV9QJX5_9FIRM</name>
<organism evidence="2 3">
    <name type="scientific">Filifactor villosus</name>
    <dbReference type="NCBI Taxonomy" id="29374"/>
    <lineage>
        <taxon>Bacteria</taxon>
        <taxon>Bacillati</taxon>
        <taxon>Bacillota</taxon>
        <taxon>Clostridia</taxon>
        <taxon>Peptostreptococcales</taxon>
        <taxon>Filifactoraceae</taxon>
        <taxon>Filifactor</taxon>
    </lineage>
</organism>
<dbReference type="RefSeq" id="WP_379788164.1">
    <property type="nucleotide sequence ID" value="NZ_JBHSHL010000022.1"/>
</dbReference>
<proteinExistence type="predicted"/>
<evidence type="ECO:0000313" key="3">
    <source>
        <dbReference type="Proteomes" id="UP001595916"/>
    </source>
</evidence>